<organism evidence="2 3">
    <name type="scientific">Tenacibaculum skagerrakense</name>
    <dbReference type="NCBI Taxonomy" id="186571"/>
    <lineage>
        <taxon>Bacteria</taxon>
        <taxon>Pseudomonadati</taxon>
        <taxon>Bacteroidota</taxon>
        <taxon>Flavobacteriia</taxon>
        <taxon>Flavobacteriales</taxon>
        <taxon>Flavobacteriaceae</taxon>
        <taxon>Tenacibaculum</taxon>
    </lineage>
</organism>
<feature type="domain" description="Methyltransferase type 11" evidence="1">
    <location>
        <begin position="39"/>
        <end position="133"/>
    </location>
</feature>
<reference evidence="2 3" key="1">
    <citation type="submission" date="2019-03" db="EMBL/GenBank/DDBJ databases">
        <title>Genomic Encyclopedia of Type Strains, Phase IV (KMG-IV): sequencing the most valuable type-strain genomes for metagenomic binning, comparative biology and taxonomic classification.</title>
        <authorList>
            <person name="Goeker M."/>
        </authorList>
    </citation>
    <scope>NUCLEOTIDE SEQUENCE [LARGE SCALE GENOMIC DNA]</scope>
    <source>
        <strain evidence="2 3">DSM 14836</strain>
    </source>
</reference>
<keyword evidence="3" id="KW-1185">Reference proteome</keyword>
<name>A0A4R2NKX5_9FLAO</name>
<dbReference type="Pfam" id="PF08241">
    <property type="entry name" value="Methyltransf_11"/>
    <property type="match status" value="1"/>
</dbReference>
<dbReference type="PANTHER" id="PTHR43861:SF6">
    <property type="entry name" value="METHYLTRANSFERASE TYPE 11"/>
    <property type="match status" value="1"/>
</dbReference>
<keyword evidence="2" id="KW-0489">Methyltransferase</keyword>
<gene>
    <name evidence="2" type="ORF">EV195_11318</name>
</gene>
<proteinExistence type="predicted"/>
<dbReference type="GO" id="GO:0032259">
    <property type="term" value="P:methylation"/>
    <property type="evidence" value="ECO:0007669"/>
    <property type="project" value="UniProtKB-KW"/>
</dbReference>
<sequence>MFFYSTEVTSSHISSDSPLFQRTKTAYELIKDQVHGNILEIGPGEGYGLEILSKTNDSLIISAVDKSKYAIQRLKNRFPNANVIQQRVPPLSKIASNSQDFVIAFQVIEHIKNDNYFLEEIHRVLKPSGTLFLTTPNANRSVSRNPWHYREYTFEELQKLSQNIFKESKVKGITGSDVAMDYYEENKKSVAKILRWDIFKLEKRAPRFILKLPYEILNRFNRTSLFKKHSNIITNITDKSYFLTDKCDENTLDFFCELKK</sequence>
<dbReference type="InterPro" id="IPR029063">
    <property type="entry name" value="SAM-dependent_MTases_sf"/>
</dbReference>
<protein>
    <submittedName>
        <fullName evidence="2">Methyltransferase family protein</fullName>
    </submittedName>
</protein>
<keyword evidence="2" id="KW-0808">Transferase</keyword>
<dbReference type="AlphaFoldDB" id="A0A4R2NKX5"/>
<evidence type="ECO:0000313" key="2">
    <source>
        <dbReference type="EMBL" id="TCP22170.1"/>
    </source>
</evidence>
<dbReference type="SUPFAM" id="SSF53335">
    <property type="entry name" value="S-adenosyl-L-methionine-dependent methyltransferases"/>
    <property type="match status" value="1"/>
</dbReference>
<dbReference type="Gene3D" id="3.40.50.150">
    <property type="entry name" value="Vaccinia Virus protein VP39"/>
    <property type="match status" value="1"/>
</dbReference>
<dbReference type="Proteomes" id="UP000294564">
    <property type="component" value="Unassembled WGS sequence"/>
</dbReference>
<accession>A0A4R2NKX5</accession>
<dbReference type="EMBL" id="SLXM01000013">
    <property type="protein sequence ID" value="TCP22170.1"/>
    <property type="molecule type" value="Genomic_DNA"/>
</dbReference>
<dbReference type="GO" id="GO:0008757">
    <property type="term" value="F:S-adenosylmethionine-dependent methyltransferase activity"/>
    <property type="evidence" value="ECO:0007669"/>
    <property type="project" value="InterPro"/>
</dbReference>
<dbReference type="CDD" id="cd02440">
    <property type="entry name" value="AdoMet_MTases"/>
    <property type="match status" value="1"/>
</dbReference>
<dbReference type="RefSeq" id="WP_132795937.1">
    <property type="nucleotide sequence ID" value="NZ_SLXM01000013.1"/>
</dbReference>
<dbReference type="PANTHER" id="PTHR43861">
    <property type="entry name" value="TRANS-ACONITATE 2-METHYLTRANSFERASE-RELATED"/>
    <property type="match status" value="1"/>
</dbReference>
<comment type="caution">
    <text evidence="2">The sequence shown here is derived from an EMBL/GenBank/DDBJ whole genome shotgun (WGS) entry which is preliminary data.</text>
</comment>
<dbReference type="InterPro" id="IPR013216">
    <property type="entry name" value="Methyltransf_11"/>
</dbReference>
<evidence type="ECO:0000259" key="1">
    <source>
        <dbReference type="Pfam" id="PF08241"/>
    </source>
</evidence>
<dbReference type="OrthoDB" id="9789123at2"/>
<evidence type="ECO:0000313" key="3">
    <source>
        <dbReference type="Proteomes" id="UP000294564"/>
    </source>
</evidence>